<gene>
    <name evidence="8" type="ORF">GCM10008170_21650</name>
</gene>
<dbReference type="Proteomes" id="UP001143400">
    <property type="component" value="Unassembled WGS sequence"/>
</dbReference>
<dbReference type="InterPro" id="IPR006120">
    <property type="entry name" value="Resolvase_HTH_dom"/>
</dbReference>
<dbReference type="AlphaFoldDB" id="A0A9W6ITB4"/>
<dbReference type="PANTHER" id="PTHR30461:SF26">
    <property type="entry name" value="RESOLVASE HOMOLOG YNEB"/>
    <property type="match status" value="1"/>
</dbReference>
<dbReference type="EMBL" id="BSFF01000002">
    <property type="protein sequence ID" value="GLK56146.1"/>
    <property type="molecule type" value="Genomic_DNA"/>
</dbReference>
<dbReference type="SUPFAM" id="SSF46689">
    <property type="entry name" value="Homeodomain-like"/>
    <property type="match status" value="1"/>
</dbReference>
<dbReference type="PROSITE" id="PS00397">
    <property type="entry name" value="RECOMBINASES_1"/>
    <property type="match status" value="1"/>
</dbReference>
<dbReference type="InterPro" id="IPR009057">
    <property type="entry name" value="Homeodomain-like_sf"/>
</dbReference>
<evidence type="ECO:0000256" key="2">
    <source>
        <dbReference type="ARBA" id="ARBA00022908"/>
    </source>
</evidence>
<dbReference type="SMART" id="SM00857">
    <property type="entry name" value="Resolvase"/>
    <property type="match status" value="1"/>
</dbReference>
<dbReference type="CDD" id="cd03768">
    <property type="entry name" value="SR_ResInv"/>
    <property type="match status" value="1"/>
</dbReference>
<organism evidence="8 9">
    <name type="scientific">Methylopila capsulata</name>
    <dbReference type="NCBI Taxonomy" id="61654"/>
    <lineage>
        <taxon>Bacteria</taxon>
        <taxon>Pseudomonadati</taxon>
        <taxon>Pseudomonadota</taxon>
        <taxon>Alphaproteobacteria</taxon>
        <taxon>Hyphomicrobiales</taxon>
        <taxon>Methylopilaceae</taxon>
        <taxon>Methylopila</taxon>
    </lineage>
</organism>
<dbReference type="InterPro" id="IPR006118">
    <property type="entry name" value="Recombinase_CS"/>
</dbReference>
<sequence>MKYALADMVKMAPRCVSARVDIISADISYVDMISTDGREPTLQTVLYARVSTADQTLAHQQTQAEKAGFAFDAVVADHGVSGVSTNLRDRPEGRRLFDMLRRGDVLVVRWVDRLGRNYADVTETLREFMRRGVVVRTIINGMEFDGATTDPMKCAVRDALIAFMAATAQAQAEATKVAQKAGIEHAKGRETAYRGRKPSFTRSEYTAVRDMLAGGKGASEIAKETGVGRQTVYRIKEDPAGAEKALAVWGL</sequence>
<dbReference type="GO" id="GO:0000150">
    <property type="term" value="F:DNA strand exchange activity"/>
    <property type="evidence" value="ECO:0007669"/>
    <property type="project" value="InterPro"/>
</dbReference>
<comment type="caution">
    <text evidence="8">The sequence shown here is derived from an EMBL/GenBank/DDBJ whole genome shotgun (WGS) entry which is preliminary data.</text>
</comment>
<reference evidence="8" key="1">
    <citation type="journal article" date="2014" name="Int. J. Syst. Evol. Microbiol.">
        <title>Complete genome sequence of Corynebacterium casei LMG S-19264T (=DSM 44701T), isolated from a smear-ripened cheese.</title>
        <authorList>
            <consortium name="US DOE Joint Genome Institute (JGI-PGF)"/>
            <person name="Walter F."/>
            <person name="Albersmeier A."/>
            <person name="Kalinowski J."/>
            <person name="Ruckert C."/>
        </authorList>
    </citation>
    <scope>NUCLEOTIDE SEQUENCE</scope>
    <source>
        <strain evidence="8">VKM B-1606</strain>
    </source>
</reference>
<evidence type="ECO:0000256" key="6">
    <source>
        <dbReference type="PROSITE-ProRule" id="PRU10137"/>
    </source>
</evidence>
<dbReference type="Gene3D" id="1.10.10.60">
    <property type="entry name" value="Homeodomain-like"/>
    <property type="match status" value="1"/>
</dbReference>
<proteinExistence type="inferred from homology"/>
<comment type="similarity">
    <text evidence="1">Belongs to the site-specific recombinase resolvase family.</text>
</comment>
<dbReference type="Gene3D" id="3.40.50.1390">
    <property type="entry name" value="Resolvase, N-terminal catalytic domain"/>
    <property type="match status" value="1"/>
</dbReference>
<dbReference type="Pfam" id="PF02796">
    <property type="entry name" value="HTH_7"/>
    <property type="match status" value="1"/>
</dbReference>
<evidence type="ECO:0000256" key="1">
    <source>
        <dbReference type="ARBA" id="ARBA00009913"/>
    </source>
</evidence>
<evidence type="ECO:0000256" key="3">
    <source>
        <dbReference type="ARBA" id="ARBA00023125"/>
    </source>
</evidence>
<evidence type="ECO:0000256" key="4">
    <source>
        <dbReference type="ARBA" id="ARBA00023172"/>
    </source>
</evidence>
<dbReference type="InterPro" id="IPR006119">
    <property type="entry name" value="Resolv_N"/>
</dbReference>
<dbReference type="InterPro" id="IPR050639">
    <property type="entry name" value="SSR_resolvase"/>
</dbReference>
<feature type="active site" description="O-(5'-phospho-DNA)-serine intermediate" evidence="5 6">
    <location>
        <position position="51"/>
    </location>
</feature>
<dbReference type="InterPro" id="IPR036162">
    <property type="entry name" value="Resolvase-like_N_sf"/>
</dbReference>
<name>A0A9W6ITB4_9HYPH</name>
<feature type="domain" description="Resolvase/invertase-type recombinase catalytic" evidence="7">
    <location>
        <begin position="43"/>
        <end position="190"/>
    </location>
</feature>
<evidence type="ECO:0000256" key="5">
    <source>
        <dbReference type="PIRSR" id="PIRSR606118-50"/>
    </source>
</evidence>
<evidence type="ECO:0000313" key="8">
    <source>
        <dbReference type="EMBL" id="GLK56146.1"/>
    </source>
</evidence>
<dbReference type="PROSITE" id="PS00398">
    <property type="entry name" value="RECOMBINASES_2"/>
    <property type="match status" value="1"/>
</dbReference>
<dbReference type="PROSITE" id="PS51736">
    <property type="entry name" value="RECOMBINASES_3"/>
    <property type="match status" value="1"/>
</dbReference>
<accession>A0A9W6ITB4</accession>
<reference evidence="8" key="2">
    <citation type="submission" date="2023-01" db="EMBL/GenBank/DDBJ databases">
        <authorList>
            <person name="Sun Q."/>
            <person name="Evtushenko L."/>
        </authorList>
    </citation>
    <scope>NUCLEOTIDE SEQUENCE</scope>
    <source>
        <strain evidence="8">VKM B-1606</strain>
    </source>
</reference>
<keyword evidence="2" id="KW-0229">DNA integration</keyword>
<dbReference type="CDD" id="cd00569">
    <property type="entry name" value="HTH_Hin_like"/>
    <property type="match status" value="1"/>
</dbReference>
<evidence type="ECO:0000313" key="9">
    <source>
        <dbReference type="Proteomes" id="UP001143400"/>
    </source>
</evidence>
<dbReference type="GO" id="GO:0015074">
    <property type="term" value="P:DNA integration"/>
    <property type="evidence" value="ECO:0007669"/>
    <property type="project" value="UniProtKB-KW"/>
</dbReference>
<keyword evidence="4" id="KW-0233">DNA recombination</keyword>
<protein>
    <submittedName>
        <fullName evidence="8">Resolvase</fullName>
    </submittedName>
</protein>
<evidence type="ECO:0000259" key="7">
    <source>
        <dbReference type="PROSITE" id="PS51736"/>
    </source>
</evidence>
<dbReference type="SUPFAM" id="SSF53041">
    <property type="entry name" value="Resolvase-like"/>
    <property type="match status" value="1"/>
</dbReference>
<dbReference type="PANTHER" id="PTHR30461">
    <property type="entry name" value="DNA-INVERTASE FROM LAMBDOID PROPHAGE"/>
    <property type="match status" value="1"/>
</dbReference>
<dbReference type="Pfam" id="PF00239">
    <property type="entry name" value="Resolvase"/>
    <property type="match status" value="1"/>
</dbReference>
<dbReference type="GO" id="GO:0003677">
    <property type="term" value="F:DNA binding"/>
    <property type="evidence" value="ECO:0007669"/>
    <property type="project" value="UniProtKB-KW"/>
</dbReference>
<keyword evidence="3" id="KW-0238">DNA-binding</keyword>